<dbReference type="CDD" id="cd06558">
    <property type="entry name" value="crotonase-like"/>
    <property type="match status" value="1"/>
</dbReference>
<proteinExistence type="inferred from homology"/>
<keyword evidence="4" id="KW-1185">Reference proteome</keyword>
<dbReference type="NCBIfam" id="NF006100">
    <property type="entry name" value="PRK08252.1"/>
    <property type="match status" value="1"/>
</dbReference>
<organism evidence="3 4">
    <name type="scientific">Kutzneria kofuensis</name>
    <dbReference type="NCBI Taxonomy" id="103725"/>
    <lineage>
        <taxon>Bacteria</taxon>
        <taxon>Bacillati</taxon>
        <taxon>Actinomycetota</taxon>
        <taxon>Actinomycetes</taxon>
        <taxon>Pseudonocardiales</taxon>
        <taxon>Pseudonocardiaceae</taxon>
        <taxon>Kutzneria</taxon>
    </lineage>
</organism>
<dbReference type="EMBL" id="JACHIR010000001">
    <property type="protein sequence ID" value="MBB5895635.1"/>
    <property type="molecule type" value="Genomic_DNA"/>
</dbReference>
<evidence type="ECO:0000256" key="2">
    <source>
        <dbReference type="RuleBase" id="RU003707"/>
    </source>
</evidence>
<name>A0A7W9KN55_9PSEU</name>
<gene>
    <name evidence="3" type="ORF">BJ998_006831</name>
</gene>
<evidence type="ECO:0000256" key="1">
    <source>
        <dbReference type="ARBA" id="ARBA00005254"/>
    </source>
</evidence>
<dbReference type="InterPro" id="IPR018376">
    <property type="entry name" value="Enoyl-CoA_hyd/isom_CS"/>
</dbReference>
<dbReference type="SUPFAM" id="SSF52096">
    <property type="entry name" value="ClpP/crotonase"/>
    <property type="match status" value="1"/>
</dbReference>
<dbReference type="PANTHER" id="PTHR43802:SF1">
    <property type="entry name" value="IP11341P-RELATED"/>
    <property type="match status" value="1"/>
</dbReference>
<dbReference type="PANTHER" id="PTHR43802">
    <property type="entry name" value="ENOYL-COA HYDRATASE"/>
    <property type="match status" value="1"/>
</dbReference>
<dbReference type="Gene3D" id="1.10.12.10">
    <property type="entry name" value="Lyase 2-enoyl-coa Hydratase, Chain A, domain 2"/>
    <property type="match status" value="1"/>
</dbReference>
<dbReference type="GO" id="GO:0004300">
    <property type="term" value="F:enoyl-CoA hydratase activity"/>
    <property type="evidence" value="ECO:0007669"/>
    <property type="project" value="UniProtKB-EC"/>
</dbReference>
<keyword evidence="3" id="KW-0456">Lyase</keyword>
<accession>A0A7W9KN55</accession>
<sequence>MSDEVLTEYADGVAVITINRPSARNAVDRAVAEGLAAAVDELDRRDDLVVGIVTGAGGTFCAGMDLKAFVRGEFPSIEGRGFAGLTQRPPSKPLIAAVEGYALAGGLEIALACDLVVAATDAQFGIPEVKRGLVAAGGGVMRLPVRLPYHVAMELALTGNFLDASRGHAFGFVNRLASPGEALSVARSLAAEIAANGPLAVRATKKVIVESPDWPASEAFDRQQDIVGPVFASADAREGAQAFAEKRPPRWTGR</sequence>
<dbReference type="Proteomes" id="UP000585638">
    <property type="component" value="Unassembled WGS sequence"/>
</dbReference>
<dbReference type="PROSITE" id="PS00166">
    <property type="entry name" value="ENOYL_COA_HYDRATASE"/>
    <property type="match status" value="1"/>
</dbReference>
<evidence type="ECO:0000313" key="3">
    <source>
        <dbReference type="EMBL" id="MBB5895635.1"/>
    </source>
</evidence>
<dbReference type="InterPro" id="IPR001753">
    <property type="entry name" value="Enoyl-CoA_hydra/iso"/>
</dbReference>
<reference evidence="3 4" key="1">
    <citation type="submission" date="2020-08" db="EMBL/GenBank/DDBJ databases">
        <title>Sequencing the genomes of 1000 actinobacteria strains.</title>
        <authorList>
            <person name="Klenk H.-P."/>
        </authorList>
    </citation>
    <scope>NUCLEOTIDE SEQUENCE [LARGE SCALE GENOMIC DNA]</scope>
    <source>
        <strain evidence="3 4">DSM 43851</strain>
    </source>
</reference>
<dbReference type="RefSeq" id="WP_184867401.1">
    <property type="nucleotide sequence ID" value="NZ_BAAAWY010000098.1"/>
</dbReference>
<comment type="similarity">
    <text evidence="1 2">Belongs to the enoyl-CoA hydratase/isomerase family.</text>
</comment>
<dbReference type="AlphaFoldDB" id="A0A7W9KN55"/>
<dbReference type="InterPro" id="IPR029045">
    <property type="entry name" value="ClpP/crotonase-like_dom_sf"/>
</dbReference>
<evidence type="ECO:0000313" key="4">
    <source>
        <dbReference type="Proteomes" id="UP000585638"/>
    </source>
</evidence>
<comment type="caution">
    <text evidence="3">The sequence shown here is derived from an EMBL/GenBank/DDBJ whole genome shotgun (WGS) entry which is preliminary data.</text>
</comment>
<dbReference type="EC" id="4.2.1.17" evidence="3"/>
<protein>
    <submittedName>
        <fullName evidence="3">Enoyl-CoA hydratase</fullName>
        <ecNumber evidence="3">4.2.1.17</ecNumber>
    </submittedName>
</protein>
<dbReference type="Pfam" id="PF00378">
    <property type="entry name" value="ECH_1"/>
    <property type="match status" value="1"/>
</dbReference>
<dbReference type="InterPro" id="IPR014748">
    <property type="entry name" value="Enoyl-CoA_hydra_C"/>
</dbReference>
<dbReference type="Gene3D" id="3.90.226.10">
    <property type="entry name" value="2-enoyl-CoA Hydratase, Chain A, domain 1"/>
    <property type="match status" value="1"/>
</dbReference>